<keyword evidence="2" id="KW-0808">Transferase</keyword>
<dbReference type="STRING" id="1469948.GCA_000732725_02339"/>
<evidence type="ECO:0000313" key="2">
    <source>
        <dbReference type="EMBL" id="TCL58103.1"/>
    </source>
</evidence>
<reference evidence="2 3" key="1">
    <citation type="submission" date="2019-03" db="EMBL/GenBank/DDBJ databases">
        <title>Genomic Encyclopedia of Type Strains, Phase IV (KMG-IV): sequencing the most valuable type-strain genomes for metagenomic binning, comparative biology and taxonomic classification.</title>
        <authorList>
            <person name="Goeker M."/>
        </authorList>
    </citation>
    <scope>NUCLEOTIDE SEQUENCE [LARGE SCALE GENOMIC DNA]</scope>
    <source>
        <strain evidence="2 3">DSM 100556</strain>
    </source>
</reference>
<dbReference type="PANTHER" id="PTHR12526:SF630">
    <property type="entry name" value="GLYCOSYLTRANSFERASE"/>
    <property type="match status" value="1"/>
</dbReference>
<protein>
    <submittedName>
        <fullName evidence="2">Glycosyltransferase involved in cell wall biosynthesis</fullName>
    </submittedName>
</protein>
<evidence type="ECO:0000313" key="3">
    <source>
        <dbReference type="Proteomes" id="UP000295718"/>
    </source>
</evidence>
<dbReference type="GO" id="GO:0016757">
    <property type="term" value="F:glycosyltransferase activity"/>
    <property type="evidence" value="ECO:0007669"/>
    <property type="project" value="InterPro"/>
</dbReference>
<dbReference type="Gene3D" id="3.40.50.2000">
    <property type="entry name" value="Glycogen Phosphorylase B"/>
    <property type="match status" value="2"/>
</dbReference>
<comment type="caution">
    <text evidence="2">The sequence shown here is derived from an EMBL/GenBank/DDBJ whole genome shotgun (WGS) entry which is preliminary data.</text>
</comment>
<dbReference type="Pfam" id="PF00534">
    <property type="entry name" value="Glycos_transf_1"/>
    <property type="match status" value="1"/>
</dbReference>
<dbReference type="SUPFAM" id="SSF53756">
    <property type="entry name" value="UDP-Glycosyltransferase/glycogen phosphorylase"/>
    <property type="match status" value="1"/>
</dbReference>
<dbReference type="AlphaFoldDB" id="A0A4R1QYR4"/>
<name>A0A4R1QYR4_9FIRM</name>
<accession>A0A4R1QYR4</accession>
<dbReference type="OrthoDB" id="9762705at2"/>
<dbReference type="InterPro" id="IPR001296">
    <property type="entry name" value="Glyco_trans_1"/>
</dbReference>
<dbReference type="RefSeq" id="WP_031391023.1">
    <property type="nucleotide sequence ID" value="NZ_JPNB01000002.1"/>
</dbReference>
<keyword evidence="3" id="KW-1185">Reference proteome</keyword>
<dbReference type="PANTHER" id="PTHR12526">
    <property type="entry name" value="GLYCOSYLTRANSFERASE"/>
    <property type="match status" value="1"/>
</dbReference>
<proteinExistence type="predicted"/>
<organism evidence="2 3">
    <name type="scientific">Kineothrix alysoides</name>
    <dbReference type="NCBI Taxonomy" id="1469948"/>
    <lineage>
        <taxon>Bacteria</taxon>
        <taxon>Bacillati</taxon>
        <taxon>Bacillota</taxon>
        <taxon>Clostridia</taxon>
        <taxon>Lachnospirales</taxon>
        <taxon>Lachnospiraceae</taxon>
        <taxon>Kineothrix</taxon>
    </lineage>
</organism>
<dbReference type="CDD" id="cd03811">
    <property type="entry name" value="GT4_GT28_WabH-like"/>
    <property type="match status" value="1"/>
</dbReference>
<dbReference type="Proteomes" id="UP000295718">
    <property type="component" value="Unassembled WGS sequence"/>
</dbReference>
<evidence type="ECO:0000259" key="1">
    <source>
        <dbReference type="Pfam" id="PF00534"/>
    </source>
</evidence>
<sequence length="410" mass="47275">MRKRILFIINTMGRAGAETALIELLNKLDSMKEYELFLYAVIPYGELFDKVPVGVHILNKHTGNGSVLSFKGHVYISIEVFRSFFYKLTGFRLLPYMWRNIRMQKKTGRKLQYDKLFWRLLADGRSAIAGDYDLAVAYIEGASAYCLADKVNAKHKAAFIHIDYEKAGYTLDMDKDCYKEAEKIFVVSKEVGEKFCKVYPQYRNKIRLFRNLLDIRGIRKKAQENTGFTDDFQGVRLVTVGRLHYQKGYDIAVEALAKLRAQGYDARWYVIGEGMERKPLEQLIRKFGLEDDFFLLGVKENPYPYIKQADIYVHATRYEGKSIAIEEAQILGKAIVASDCTGNREQIEHGYDGMLLTLEADNLAEGLKTVIDDPELRRSYEKHVLEKKLEFPEDLEELLSMLEEKCAVLP</sequence>
<feature type="domain" description="Glycosyl transferase family 1" evidence="1">
    <location>
        <begin position="237"/>
        <end position="382"/>
    </location>
</feature>
<gene>
    <name evidence="2" type="ORF">EDD76_107219</name>
</gene>
<dbReference type="EMBL" id="SLUO01000007">
    <property type="protein sequence ID" value="TCL58103.1"/>
    <property type="molecule type" value="Genomic_DNA"/>
</dbReference>